<accession>A0ABR2EVY0</accession>
<dbReference type="Proteomes" id="UP001472677">
    <property type="component" value="Unassembled WGS sequence"/>
</dbReference>
<dbReference type="PANTHER" id="PTHR45844:SF17">
    <property type="entry name" value="TRANSCRIPTION FACTOR BHLH131"/>
    <property type="match status" value="1"/>
</dbReference>
<dbReference type="PANTHER" id="PTHR45844">
    <property type="entry name" value="TRANSCRIPTION FACTOR BHLH30"/>
    <property type="match status" value="1"/>
</dbReference>
<dbReference type="EMBL" id="JBBPBM010000010">
    <property type="protein sequence ID" value="KAK8566197.1"/>
    <property type="molecule type" value="Genomic_DNA"/>
</dbReference>
<dbReference type="Gene3D" id="4.10.280.10">
    <property type="entry name" value="Helix-loop-helix DNA-binding domain"/>
    <property type="match status" value="1"/>
</dbReference>
<sequence>MIFLSTEKVLPGENPSSLMVHLKQLEQDMQQHLRGYYGSVSAIDFSFENLTKKTKSKAETNIANALKHRIAERHRRKRISQQFDMLRTILPNLMKMDKASVLGETVRLLKELKRRVKEMKGGSHGNLEHVLPGESNNLSLDYCEKDRSMVKVTFSCNDRPELITDLTREVRKAKGTVMRAEMVFIGGRNKSVLWIKGFSGNEGIGMLKRALKMVIDGPKKKNGEPRFTL</sequence>
<evidence type="ECO:0000313" key="7">
    <source>
        <dbReference type="EMBL" id="KAK8566197.1"/>
    </source>
</evidence>
<organism evidence="7 8">
    <name type="scientific">Hibiscus sabdariffa</name>
    <name type="common">roselle</name>
    <dbReference type="NCBI Taxonomy" id="183260"/>
    <lineage>
        <taxon>Eukaryota</taxon>
        <taxon>Viridiplantae</taxon>
        <taxon>Streptophyta</taxon>
        <taxon>Embryophyta</taxon>
        <taxon>Tracheophyta</taxon>
        <taxon>Spermatophyta</taxon>
        <taxon>Magnoliopsida</taxon>
        <taxon>eudicotyledons</taxon>
        <taxon>Gunneridae</taxon>
        <taxon>Pentapetalae</taxon>
        <taxon>rosids</taxon>
        <taxon>malvids</taxon>
        <taxon>Malvales</taxon>
        <taxon>Malvaceae</taxon>
        <taxon>Malvoideae</taxon>
        <taxon>Hibiscus</taxon>
    </lineage>
</organism>
<evidence type="ECO:0000259" key="6">
    <source>
        <dbReference type="PROSITE" id="PS50888"/>
    </source>
</evidence>
<evidence type="ECO:0000256" key="1">
    <source>
        <dbReference type="ARBA" id="ARBA00004123"/>
    </source>
</evidence>
<proteinExistence type="predicted"/>
<evidence type="ECO:0000256" key="4">
    <source>
        <dbReference type="ARBA" id="ARBA00023163"/>
    </source>
</evidence>
<dbReference type="PROSITE" id="PS50888">
    <property type="entry name" value="BHLH"/>
    <property type="match status" value="1"/>
</dbReference>
<feature type="domain" description="BHLH" evidence="6">
    <location>
        <begin position="63"/>
        <end position="112"/>
    </location>
</feature>
<keyword evidence="4" id="KW-0804">Transcription</keyword>
<keyword evidence="5" id="KW-0539">Nucleus</keyword>
<dbReference type="InterPro" id="IPR036638">
    <property type="entry name" value="HLH_DNA-bd_sf"/>
</dbReference>
<dbReference type="InterPro" id="IPR011598">
    <property type="entry name" value="bHLH_dom"/>
</dbReference>
<evidence type="ECO:0000256" key="2">
    <source>
        <dbReference type="ARBA" id="ARBA00023015"/>
    </source>
</evidence>
<evidence type="ECO:0000256" key="5">
    <source>
        <dbReference type="ARBA" id="ARBA00023242"/>
    </source>
</evidence>
<keyword evidence="2" id="KW-0805">Transcription regulation</keyword>
<name>A0ABR2EVY0_9ROSI</name>
<evidence type="ECO:0000313" key="8">
    <source>
        <dbReference type="Proteomes" id="UP001472677"/>
    </source>
</evidence>
<keyword evidence="8" id="KW-1185">Reference proteome</keyword>
<dbReference type="InterPro" id="IPR045847">
    <property type="entry name" value="AIG1-like"/>
</dbReference>
<comment type="caution">
    <text evidence="7">The sequence shown here is derived from an EMBL/GenBank/DDBJ whole genome shotgun (WGS) entry which is preliminary data.</text>
</comment>
<dbReference type="Pfam" id="PF00010">
    <property type="entry name" value="HLH"/>
    <property type="match status" value="1"/>
</dbReference>
<evidence type="ECO:0000256" key="3">
    <source>
        <dbReference type="ARBA" id="ARBA00023125"/>
    </source>
</evidence>
<gene>
    <name evidence="7" type="ORF">V6N12_059730</name>
</gene>
<comment type="subcellular location">
    <subcellularLocation>
        <location evidence="1">Nucleus</location>
    </subcellularLocation>
</comment>
<dbReference type="SUPFAM" id="SSF47459">
    <property type="entry name" value="HLH, helix-loop-helix DNA-binding domain"/>
    <property type="match status" value="1"/>
</dbReference>
<dbReference type="SMART" id="SM00353">
    <property type="entry name" value="HLH"/>
    <property type="match status" value="1"/>
</dbReference>
<keyword evidence="3" id="KW-0238">DNA-binding</keyword>
<reference evidence="7 8" key="1">
    <citation type="journal article" date="2024" name="G3 (Bethesda)">
        <title>Genome assembly of Hibiscus sabdariffa L. provides insights into metabolisms of medicinal natural products.</title>
        <authorList>
            <person name="Kim T."/>
        </authorList>
    </citation>
    <scope>NUCLEOTIDE SEQUENCE [LARGE SCALE GENOMIC DNA]</scope>
    <source>
        <strain evidence="7">TK-2024</strain>
        <tissue evidence="7">Old leaves</tissue>
    </source>
</reference>
<protein>
    <recommendedName>
        <fullName evidence="6">BHLH domain-containing protein</fullName>
    </recommendedName>
</protein>